<protein>
    <submittedName>
        <fullName evidence="1">Putative NBD/HSP70 family sugar kinase</fullName>
    </submittedName>
</protein>
<evidence type="ECO:0000313" key="1">
    <source>
        <dbReference type="EMBL" id="PWK95327.1"/>
    </source>
</evidence>
<gene>
    <name evidence="1" type="ORF">C7431_108154</name>
</gene>
<dbReference type="Proteomes" id="UP000245981">
    <property type="component" value="Unassembled WGS sequence"/>
</dbReference>
<dbReference type="Gene3D" id="3.30.420.40">
    <property type="match status" value="2"/>
</dbReference>
<dbReference type="GO" id="GO:0009384">
    <property type="term" value="F:N-acylmannosamine kinase activity"/>
    <property type="evidence" value="ECO:0007669"/>
    <property type="project" value="TreeGrafter"/>
</dbReference>
<dbReference type="SUPFAM" id="SSF53067">
    <property type="entry name" value="Actin-like ATPase domain"/>
    <property type="match status" value="1"/>
</dbReference>
<dbReference type="CDD" id="cd23763">
    <property type="entry name" value="ASKHA_ATPase_ROK"/>
    <property type="match status" value="1"/>
</dbReference>
<proteinExistence type="predicted"/>
<accession>A0A2V2BH28</accession>
<dbReference type="Gene3D" id="1.10.10.10">
    <property type="entry name" value="Winged helix-like DNA-binding domain superfamily/Winged helix DNA-binding domain"/>
    <property type="match status" value="1"/>
</dbReference>
<keyword evidence="1" id="KW-0418">Kinase</keyword>
<dbReference type="OrthoDB" id="8595273at2"/>
<dbReference type="GO" id="GO:0019262">
    <property type="term" value="P:N-acetylneuraminate catabolic process"/>
    <property type="evidence" value="ECO:0007669"/>
    <property type="project" value="TreeGrafter"/>
</dbReference>
<dbReference type="Pfam" id="PF00480">
    <property type="entry name" value="ROK"/>
    <property type="match status" value="1"/>
</dbReference>
<dbReference type="RefSeq" id="WP_109717880.1">
    <property type="nucleotide sequence ID" value="NZ_QGHF01000008.1"/>
</dbReference>
<dbReference type="SUPFAM" id="SSF46785">
    <property type="entry name" value="Winged helix' DNA-binding domain"/>
    <property type="match status" value="1"/>
</dbReference>
<sequence length="376" mass="41382">MVHGNSGHHEVELNRSEKLILELVRRNDGISRSSLVSQTILNQSSVHRIVDTLTENGFLSLGESPSQGRGKPSPSLSLNADARYGYGISINSDSVAASLINFRGDITEYSVLDTHPRDPARTLLDIKHHYLDTLKQQGISPEKVCGVGYSMAGFLYDSRKYFNPPEPLKSWMGIDLRREITGLFDRPVWIENNATTAAHAEAFLGAGLKYDTFGYLSFNYGFGGGIVINGKPFQGAFGNAGEISRIFTPEEGKLRPALGILIDRLRSGGIEIKDIRDLNHQFDPAWPIAQQWVEEVTPNLHRAMDALNAVIDPGAIILGGEIPRKLGEMFLAMPRVSSGKRWDISAEYPDILLSEIEGDSSALGAALTPLRETYFN</sequence>
<dbReference type="STRING" id="574096.HA38_19230"/>
<comment type="caution">
    <text evidence="1">The sequence shown here is derived from an EMBL/GenBank/DDBJ whole genome shotgun (WGS) entry which is preliminary data.</text>
</comment>
<dbReference type="AlphaFoldDB" id="A0A2V2BH28"/>
<dbReference type="EMBL" id="QGHF01000008">
    <property type="protein sequence ID" value="PWK95327.1"/>
    <property type="molecule type" value="Genomic_DNA"/>
</dbReference>
<name>A0A2V2BH28_9GAMM</name>
<dbReference type="InterPro" id="IPR036388">
    <property type="entry name" value="WH-like_DNA-bd_sf"/>
</dbReference>
<organism evidence="1 2">
    <name type="scientific">Pantoea allii</name>
    <dbReference type="NCBI Taxonomy" id="574096"/>
    <lineage>
        <taxon>Bacteria</taxon>
        <taxon>Pseudomonadati</taxon>
        <taxon>Pseudomonadota</taxon>
        <taxon>Gammaproteobacteria</taxon>
        <taxon>Enterobacterales</taxon>
        <taxon>Erwiniaceae</taxon>
        <taxon>Pantoea</taxon>
    </lineage>
</organism>
<dbReference type="PANTHER" id="PTHR18964">
    <property type="entry name" value="ROK (REPRESSOR, ORF, KINASE) FAMILY"/>
    <property type="match status" value="1"/>
</dbReference>
<reference evidence="1 2" key="1">
    <citation type="submission" date="2018-05" db="EMBL/GenBank/DDBJ databases">
        <title>Genomic Encyclopedia of Type Strains, Phase IV (KMG-V): Genome sequencing to study the core and pangenomes of soil and plant-associated prokaryotes.</title>
        <authorList>
            <person name="Whitman W."/>
        </authorList>
    </citation>
    <scope>NUCLEOTIDE SEQUENCE [LARGE SCALE GENOMIC DNA]</scope>
    <source>
        <strain evidence="1 2">PNA 200-10</strain>
    </source>
</reference>
<dbReference type="PANTHER" id="PTHR18964:SF169">
    <property type="entry name" value="N-ACETYLMANNOSAMINE KINASE"/>
    <property type="match status" value="1"/>
</dbReference>
<dbReference type="InterPro" id="IPR043129">
    <property type="entry name" value="ATPase_NBD"/>
</dbReference>
<evidence type="ECO:0000313" key="2">
    <source>
        <dbReference type="Proteomes" id="UP000245981"/>
    </source>
</evidence>
<keyword evidence="1" id="KW-0808">Transferase</keyword>
<dbReference type="InterPro" id="IPR000600">
    <property type="entry name" value="ROK"/>
</dbReference>
<dbReference type="Pfam" id="PF13412">
    <property type="entry name" value="HTH_24"/>
    <property type="match status" value="1"/>
</dbReference>
<dbReference type="InterPro" id="IPR036390">
    <property type="entry name" value="WH_DNA-bd_sf"/>
</dbReference>